<gene>
    <name evidence="1" type="ORF">LSAA_10078</name>
</gene>
<organism evidence="1 2">
    <name type="scientific">Lepeophtheirus salmonis</name>
    <name type="common">Salmon louse</name>
    <name type="synonym">Caligus salmonis</name>
    <dbReference type="NCBI Taxonomy" id="72036"/>
    <lineage>
        <taxon>Eukaryota</taxon>
        <taxon>Metazoa</taxon>
        <taxon>Ecdysozoa</taxon>
        <taxon>Arthropoda</taxon>
        <taxon>Crustacea</taxon>
        <taxon>Multicrustacea</taxon>
        <taxon>Hexanauplia</taxon>
        <taxon>Copepoda</taxon>
        <taxon>Siphonostomatoida</taxon>
        <taxon>Caligidae</taxon>
        <taxon>Lepeophtheirus</taxon>
    </lineage>
</organism>
<accession>A0A7R8CV09</accession>
<protein>
    <submittedName>
        <fullName evidence="1">(salmon louse) hypothetical protein</fullName>
    </submittedName>
</protein>
<dbReference type="AlphaFoldDB" id="A0A7R8CV09"/>
<keyword evidence="2" id="KW-1185">Reference proteome</keyword>
<dbReference type="Proteomes" id="UP000675881">
    <property type="component" value="Chromosome 5"/>
</dbReference>
<evidence type="ECO:0000313" key="2">
    <source>
        <dbReference type="Proteomes" id="UP000675881"/>
    </source>
</evidence>
<evidence type="ECO:0000313" key="1">
    <source>
        <dbReference type="EMBL" id="CAF2941209.1"/>
    </source>
</evidence>
<dbReference type="EMBL" id="HG994584">
    <property type="protein sequence ID" value="CAF2941209.1"/>
    <property type="molecule type" value="Genomic_DNA"/>
</dbReference>
<name>A0A7R8CV09_LEPSM</name>
<proteinExistence type="predicted"/>
<sequence length="171" mass="18602">MDAAPTGRPPDEVSAHTINKRKMSIAQFKENNSIETSYAQGSSPLSFIPADVSAGRNGKNLVEVQKELTPKTPRLSTSIHANMDSSGIEDQISNPKVAVQKEVDHSTTSSLQENAITESNKSTLTLRRLSRRLSASFSSKNILPSRDEGQLPVKEKALSRSTLIQEADITL</sequence>
<reference evidence="1" key="1">
    <citation type="submission" date="2021-02" db="EMBL/GenBank/DDBJ databases">
        <authorList>
            <person name="Bekaert M."/>
        </authorList>
    </citation>
    <scope>NUCLEOTIDE SEQUENCE</scope>
    <source>
        <strain evidence="1">IoA-00</strain>
    </source>
</reference>